<proteinExistence type="predicted"/>
<keyword evidence="3" id="KW-0862">Zinc</keyword>
<dbReference type="PANTHER" id="PTHR34718">
    <property type="entry name" value="PHD-TYPE DOMAIN-CONTAINING PROTEIN"/>
    <property type="match status" value="1"/>
</dbReference>
<dbReference type="OMA" id="CLENGHI"/>
<dbReference type="Gene3D" id="3.30.40.10">
    <property type="entry name" value="Zinc/RING finger domain, C3HC4 (zinc finger)"/>
    <property type="match status" value="1"/>
</dbReference>
<dbReference type="PROSITE" id="PS01359">
    <property type="entry name" value="ZF_PHD_1"/>
    <property type="match status" value="1"/>
</dbReference>
<organism evidence="6">
    <name type="scientific">Amphimedon queenslandica</name>
    <name type="common">Sponge</name>
    <dbReference type="NCBI Taxonomy" id="400682"/>
    <lineage>
        <taxon>Eukaryota</taxon>
        <taxon>Metazoa</taxon>
        <taxon>Porifera</taxon>
        <taxon>Demospongiae</taxon>
        <taxon>Heteroscleromorpha</taxon>
        <taxon>Haplosclerida</taxon>
        <taxon>Niphatidae</taxon>
        <taxon>Amphimedon</taxon>
    </lineage>
</organism>
<dbReference type="GO" id="GO:0008270">
    <property type="term" value="F:zinc ion binding"/>
    <property type="evidence" value="ECO:0007669"/>
    <property type="project" value="UniProtKB-KW"/>
</dbReference>
<dbReference type="PROSITE" id="PS50016">
    <property type="entry name" value="ZF_PHD_2"/>
    <property type="match status" value="1"/>
</dbReference>
<dbReference type="InterPro" id="IPR001965">
    <property type="entry name" value="Znf_PHD"/>
</dbReference>
<dbReference type="InterPro" id="IPR019786">
    <property type="entry name" value="Zinc_finger_PHD-type_CS"/>
</dbReference>
<dbReference type="PANTHER" id="PTHR34718:SF2">
    <property type="entry name" value="PHD-TYPE DOMAIN-CONTAINING PROTEIN"/>
    <property type="match status" value="1"/>
</dbReference>
<dbReference type="EnsemblMetazoa" id="Aqu2.1.00048_001">
    <property type="protein sequence ID" value="Aqu2.1.00048_001"/>
    <property type="gene ID" value="Aqu2.1.00048"/>
</dbReference>
<evidence type="ECO:0000256" key="3">
    <source>
        <dbReference type="ARBA" id="ARBA00022833"/>
    </source>
</evidence>
<reference evidence="6" key="1">
    <citation type="submission" date="2017-05" db="UniProtKB">
        <authorList>
            <consortium name="EnsemblMetazoa"/>
        </authorList>
    </citation>
    <scope>IDENTIFICATION</scope>
</reference>
<keyword evidence="1" id="KW-0479">Metal-binding</keyword>
<feature type="domain" description="PHD-type" evidence="5">
    <location>
        <begin position="81"/>
        <end position="130"/>
    </location>
</feature>
<keyword evidence="2 4" id="KW-0863">Zinc-finger</keyword>
<evidence type="ECO:0000259" key="5">
    <source>
        <dbReference type="PROSITE" id="PS50016"/>
    </source>
</evidence>
<dbReference type="Pfam" id="PF00628">
    <property type="entry name" value="PHD"/>
    <property type="match status" value="1"/>
</dbReference>
<sequence length="130" mass="14864">SSITLNYRSVQQQIASSDCGLFALAFATSISAGNSPSKINYIQNQFRAHLIKCLENGHIDKFPCYKKKRNDSGITKTVTIKVYCLCRQPQDEGKMVQCDECKEWYHEECITVPSNIWNTNIKWKCCKCTI</sequence>
<evidence type="ECO:0000313" key="6">
    <source>
        <dbReference type="EnsemblMetazoa" id="Aqu2.1.00048_001"/>
    </source>
</evidence>
<accession>A0A1X7SDA4</accession>
<dbReference type="AlphaFoldDB" id="A0A1X7SDA4"/>
<dbReference type="OrthoDB" id="8187670at2759"/>
<evidence type="ECO:0000256" key="1">
    <source>
        <dbReference type="ARBA" id="ARBA00022723"/>
    </source>
</evidence>
<evidence type="ECO:0000256" key="2">
    <source>
        <dbReference type="ARBA" id="ARBA00022771"/>
    </source>
</evidence>
<dbReference type="InParanoid" id="A0A1X7SDA4"/>
<dbReference type="InterPro" id="IPR013083">
    <property type="entry name" value="Znf_RING/FYVE/PHD"/>
</dbReference>
<dbReference type="STRING" id="400682.A0A1X7SDA4"/>
<dbReference type="InterPro" id="IPR019787">
    <property type="entry name" value="Znf_PHD-finger"/>
</dbReference>
<protein>
    <recommendedName>
        <fullName evidence="5">PHD-type domain-containing protein</fullName>
    </recommendedName>
</protein>
<dbReference type="SMART" id="SM00249">
    <property type="entry name" value="PHD"/>
    <property type="match status" value="1"/>
</dbReference>
<dbReference type="SUPFAM" id="SSF57903">
    <property type="entry name" value="FYVE/PHD zinc finger"/>
    <property type="match status" value="1"/>
</dbReference>
<evidence type="ECO:0000256" key="4">
    <source>
        <dbReference type="PROSITE-ProRule" id="PRU00146"/>
    </source>
</evidence>
<name>A0A1X7SDA4_AMPQE</name>
<dbReference type="InterPro" id="IPR011011">
    <property type="entry name" value="Znf_FYVE_PHD"/>
</dbReference>